<evidence type="ECO:0000313" key="2">
    <source>
        <dbReference type="RefSeq" id="XP_014680008.1"/>
    </source>
</evidence>
<proteinExistence type="predicted"/>
<keyword evidence="1" id="KW-1185">Reference proteome</keyword>
<protein>
    <submittedName>
        <fullName evidence="2">Uncharacterized protein LOC106819957</fullName>
    </submittedName>
</protein>
<sequence length="746" mass="83916">MQVNVLPFARKSRTRFPSPSYRLTQYPFTMLKQIWGKMDRTEPPEKRRRKLSDDNCVICRRALDTDSPFVKNPTLDGIKAVIHAAEIRQDDVHERLAVLKYDILNQNVTVRYHTKCRARYTTASNLKYLQNVPASATVGTAASDIAESGPTRLRRTETSTFNIRTACFICGTSNTKKEKLTNITTGTGASTHDRIIAASLERLDDMIHMRMLSYQDLFAYDAKYHRSCYSRYVSPRNIKAERAKAERQKSLNDYDKAFLCLSEEIESTVLSSTRKLVTLSSLHERFIEIINEGRESGIESGDYPSWKLKEKLKKHFDVKLLFIAQAGKSDLVCSREVSVGDALKKVAALNIEINESGKCEFTSEDGSDVDPDSVVLHRAAGIIRSAMSGITFQTSHYAPSGDLNVRQCKNFVPETLYDFIAWCTSKESFDNVRHCDSSDADMRVLGICHSIISRSCKTQTPITFGLGVQIAAMEPMGKSLDTAQYKEQQLQGYRKPAKKPEPTVTYQVEDETSDKVIMKDFIWQVARTCGDGESSIPAWSGFNALVSTKTVPVTRIRYLPFINASPSDLSTIFTTLLRLVHISEELGQHHILITADLAIYSKAQQILWSRPEPLVGKVTMRLGGMHLIMAFLASIGKIFGDGGLTNILTSSDVYAAATVNQMLQGKQYARGIRGVRLAHEALSQMFLTSAESFANKNGLPWLTNETKQLVRDLEQSFESKDARRINYARYTPVYIAEMKQLEEREP</sequence>
<dbReference type="RefSeq" id="XP_014680008.1">
    <property type="nucleotide sequence ID" value="XM_014824522.1"/>
</dbReference>
<organism evidence="1 2">
    <name type="scientific">Priapulus caudatus</name>
    <name type="common">Priapulid worm</name>
    <dbReference type="NCBI Taxonomy" id="37621"/>
    <lineage>
        <taxon>Eukaryota</taxon>
        <taxon>Metazoa</taxon>
        <taxon>Ecdysozoa</taxon>
        <taxon>Scalidophora</taxon>
        <taxon>Priapulida</taxon>
        <taxon>Priapulimorpha</taxon>
        <taxon>Priapulimorphida</taxon>
        <taxon>Priapulidae</taxon>
        <taxon>Priapulus</taxon>
    </lineage>
</organism>
<accession>A0ABM1F6D7</accession>
<evidence type="ECO:0000313" key="1">
    <source>
        <dbReference type="Proteomes" id="UP000695022"/>
    </source>
</evidence>
<name>A0ABM1F6D7_PRICU</name>
<dbReference type="GeneID" id="106819957"/>
<reference evidence="2" key="1">
    <citation type="submission" date="2025-08" db="UniProtKB">
        <authorList>
            <consortium name="RefSeq"/>
        </authorList>
    </citation>
    <scope>IDENTIFICATION</scope>
</reference>
<dbReference type="PANTHER" id="PTHR47018">
    <property type="entry name" value="CXC DOMAIN-CONTAINING PROTEIN-RELATED"/>
    <property type="match status" value="1"/>
</dbReference>
<gene>
    <name evidence="2" type="primary">LOC106819957</name>
</gene>
<dbReference type="PANTHER" id="PTHR47018:SF3">
    <property type="entry name" value="MYCBP-ASSOCIATED PROTEIN"/>
    <property type="match status" value="1"/>
</dbReference>
<dbReference type="Proteomes" id="UP000695022">
    <property type="component" value="Unplaced"/>
</dbReference>